<feature type="transmembrane region" description="Helical" evidence="1">
    <location>
        <begin position="554"/>
        <end position="572"/>
    </location>
</feature>
<feature type="transmembrane region" description="Helical" evidence="1">
    <location>
        <begin position="361"/>
        <end position="380"/>
    </location>
</feature>
<dbReference type="Proteomes" id="UP000317315">
    <property type="component" value="Unassembled WGS sequence"/>
</dbReference>
<feature type="transmembrane region" description="Helical" evidence="1">
    <location>
        <begin position="21"/>
        <end position="39"/>
    </location>
</feature>
<dbReference type="Gene3D" id="1.20.1640.10">
    <property type="entry name" value="Multidrug efflux transporter AcrB transmembrane domain"/>
    <property type="match status" value="2"/>
</dbReference>
<proteinExistence type="predicted"/>
<dbReference type="Gene3D" id="3.30.70.1430">
    <property type="entry name" value="Multidrug efflux transporter AcrB pore domain"/>
    <property type="match status" value="2"/>
</dbReference>
<evidence type="ECO:0000256" key="1">
    <source>
        <dbReference type="SAM" id="Phobius"/>
    </source>
</evidence>
<dbReference type="Pfam" id="PF00873">
    <property type="entry name" value="ACR_tran"/>
    <property type="match status" value="1"/>
</dbReference>
<dbReference type="Gene3D" id="3.30.2090.10">
    <property type="entry name" value="Multidrug efflux transporter AcrB TolC docking domain, DN and DC subdomains"/>
    <property type="match status" value="2"/>
</dbReference>
<feature type="transmembrane region" description="Helical" evidence="1">
    <location>
        <begin position="1048"/>
        <end position="1075"/>
    </location>
</feature>
<dbReference type="Gene3D" id="3.30.70.1320">
    <property type="entry name" value="Multidrug efflux transporter AcrB pore domain like"/>
    <property type="match status" value="1"/>
</dbReference>
<evidence type="ECO:0000313" key="3">
    <source>
        <dbReference type="Proteomes" id="UP000317315"/>
    </source>
</evidence>
<dbReference type="SUPFAM" id="SSF82693">
    <property type="entry name" value="Multidrug efflux transporter AcrB pore domain, PN1, PN2, PC1 and PC2 subdomains"/>
    <property type="match status" value="3"/>
</dbReference>
<protein>
    <submittedName>
        <fullName evidence="2">Multidrug efflux pump subunit AcrB</fullName>
    </submittedName>
</protein>
<dbReference type="SUPFAM" id="SSF82866">
    <property type="entry name" value="Multidrug efflux transporter AcrB transmembrane domain"/>
    <property type="match status" value="2"/>
</dbReference>
<accession>A0A521ABN1</accession>
<dbReference type="InterPro" id="IPR027463">
    <property type="entry name" value="AcrB_DN_DC_subdom"/>
</dbReference>
<dbReference type="OrthoDB" id="9757876at2"/>
<feature type="transmembrane region" description="Helical" evidence="1">
    <location>
        <begin position="414"/>
        <end position="433"/>
    </location>
</feature>
<dbReference type="GO" id="GO:0005886">
    <property type="term" value="C:plasma membrane"/>
    <property type="evidence" value="ECO:0007669"/>
    <property type="project" value="TreeGrafter"/>
</dbReference>
<feature type="transmembrane region" description="Helical" evidence="1">
    <location>
        <begin position="387"/>
        <end position="408"/>
    </location>
</feature>
<dbReference type="AlphaFoldDB" id="A0A521ABN1"/>
<name>A0A521ABN1_9BACT</name>
<dbReference type="GO" id="GO:0042910">
    <property type="term" value="F:xenobiotic transmembrane transporter activity"/>
    <property type="evidence" value="ECO:0007669"/>
    <property type="project" value="TreeGrafter"/>
</dbReference>
<reference evidence="2 3" key="1">
    <citation type="submission" date="2017-05" db="EMBL/GenBank/DDBJ databases">
        <authorList>
            <person name="Varghese N."/>
            <person name="Submissions S."/>
        </authorList>
    </citation>
    <scope>NUCLEOTIDE SEQUENCE [LARGE SCALE GENOMIC DNA]</scope>
    <source>
        <strain evidence="2 3">DSM 16304</strain>
    </source>
</reference>
<keyword evidence="1" id="KW-0812">Transmembrane</keyword>
<dbReference type="Gene3D" id="3.30.70.1440">
    <property type="entry name" value="Multidrug efflux transporter AcrB pore domain"/>
    <property type="match status" value="1"/>
</dbReference>
<dbReference type="InterPro" id="IPR001036">
    <property type="entry name" value="Acrflvin-R"/>
</dbReference>
<dbReference type="RefSeq" id="WP_142933326.1">
    <property type="nucleotide sequence ID" value="NZ_FXTM01000001.1"/>
</dbReference>
<dbReference type="PANTHER" id="PTHR32063">
    <property type="match status" value="1"/>
</dbReference>
<feature type="transmembrane region" description="Helical" evidence="1">
    <location>
        <begin position="942"/>
        <end position="965"/>
    </location>
</feature>
<feature type="transmembrane region" description="Helical" evidence="1">
    <location>
        <begin position="454"/>
        <end position="476"/>
    </location>
</feature>
<sequence length="1083" mass="120949">MKNINLGIAGNITKRFITSKLTPLFLVASLIIGVFAAVLTPKEEDPQIVVPMIDIFIPYPGASSKEVERKVSTRFEKLIWEIKGIDYVYSVSKPGMSLIVARFKVNEDMEDSLVKLYNKLMSNMDKLPPGALHPLVKPKDINDVPIVTLTLWSEDKSPYELRKIAKELCLQLKQINDVSKSWIIGGDVKRFKVIVDKNKLKNYHLSLLQVAQAIKSANAQVNAGKITENNTEYPVEAGEFIKTIDDLKNLVVAVYRNKPVYLRDVANVTEAPIDPDNYVFIGFGPHSEEKGVSKEFIEKHGNQFPAVTVAIAKKKGTNAVVVADKILDKVKEIKGRILPSDVHITVTRNYGKTAEDKFDELMFHLGVAIFAVVIFIGITLGVKEALVVSLAIPTTLALTLFVDLLTGYTLNRVTLFALIFTLGLLVDDAIVVVENIHRHLKLKEMPPLQAAIYAVAEVGNPTILATFTVIAALLPMAFVRGLMGPYMRPIPVNSSIAMFFSLIVAFVISPWAAYYLLRKESEKEGKKVVLEETRTYKIYNRLIRPLLDSALKRWAFLGTIVLLMVGSVALFFTKTVVVKLLPFDNKSEFQVVVDMPEGTSLEETARVAKAIANYVQTIPEVTDFEAYVGTASPFDFNGLVRHYYLRRGGNVADIRINLIDKHERKRQSHDIAKEERPKIQAVARSVDPGANVKIVEVPPGPPVLATLVAEIYGKDDSVRRRIAKEVEEIFKKTPGVVDVDTLVDDDYYKYKIEVDREKARKSGVTEEQIAQTVRIALNGASVSEAHTKYDSDPVPIFVRLPRNQRDDINKLLDLAVMNKQGKLIPLREVVKVKRVLADKTIYHKNLHPVSYVIADVSGKYEAPIYPILAINSYLKNHPLPDGYKLEYSFIPPSIPKTDFKPKMKWDGEWQITYETFRDMGAAFIVALMLIYLLIVGQFQSFVIPMVIMAPIPLTMIGIIPGHWIMSQIFGKTAYFTATSMIGFIALAGIVVRNSIILVDFILMRKREGAPLKDSIIEAGAVRLRPIVLTAAAAMVGSAVILLDPIFQGLAISILFGVFASTTLTLGVIPVLYYIFEKRNWENR</sequence>
<feature type="transmembrane region" description="Helical" evidence="1">
    <location>
        <begin position="977"/>
        <end position="1002"/>
    </location>
</feature>
<evidence type="ECO:0000313" key="2">
    <source>
        <dbReference type="EMBL" id="SMO32161.1"/>
    </source>
</evidence>
<dbReference type="PANTHER" id="PTHR32063:SF16">
    <property type="entry name" value="CATION EFFLUX SYSTEM (ACRB_ACRD_ACRF FAMILY)"/>
    <property type="match status" value="1"/>
</dbReference>
<dbReference type="PRINTS" id="PR00702">
    <property type="entry name" value="ACRIFLAVINRP"/>
</dbReference>
<dbReference type="SUPFAM" id="SSF82714">
    <property type="entry name" value="Multidrug efflux transporter AcrB TolC docking domain, DN and DC subdomains"/>
    <property type="match status" value="2"/>
</dbReference>
<dbReference type="EMBL" id="FXTM01000001">
    <property type="protein sequence ID" value="SMO32161.1"/>
    <property type="molecule type" value="Genomic_DNA"/>
</dbReference>
<keyword evidence="1" id="KW-0472">Membrane</keyword>
<feature type="transmembrane region" description="Helical" evidence="1">
    <location>
        <begin position="919"/>
        <end position="935"/>
    </location>
</feature>
<keyword evidence="3" id="KW-1185">Reference proteome</keyword>
<gene>
    <name evidence="2" type="ORF">SAMN06269117_10134</name>
</gene>
<keyword evidence="1" id="KW-1133">Transmembrane helix</keyword>
<organism evidence="2 3">
    <name type="scientific">Balnearium lithotrophicum</name>
    <dbReference type="NCBI Taxonomy" id="223788"/>
    <lineage>
        <taxon>Bacteria</taxon>
        <taxon>Pseudomonadati</taxon>
        <taxon>Aquificota</taxon>
        <taxon>Aquificia</taxon>
        <taxon>Desulfurobacteriales</taxon>
        <taxon>Desulfurobacteriaceae</taxon>
        <taxon>Balnearium</taxon>
    </lineage>
</organism>
<feature type="transmembrane region" description="Helical" evidence="1">
    <location>
        <begin position="496"/>
        <end position="517"/>
    </location>
</feature>
<feature type="transmembrane region" description="Helical" evidence="1">
    <location>
        <begin position="1023"/>
        <end position="1042"/>
    </location>
</feature>